<proteinExistence type="predicted"/>
<sequence>MPQSARVTVVELNMGKLMNLCIYVCFPVGGDIPLKIGKTHLDSAPQHSEAPLLAMRLHTDIDGLACPRPLVDLYLGIMMESGQQS</sequence>
<dbReference type="EMBL" id="KN714716">
    <property type="protein sequence ID" value="KUI58616.1"/>
    <property type="molecule type" value="Genomic_DNA"/>
</dbReference>
<dbReference type="AlphaFoldDB" id="A0A194V444"/>
<name>A0A194V444_CYTMA</name>
<reference evidence="2" key="1">
    <citation type="submission" date="2014-12" db="EMBL/GenBank/DDBJ databases">
        <title>Genome Sequence of Valsa Canker Pathogens Uncovers a Specific Adaption of Colonization on Woody Bark.</title>
        <authorList>
            <person name="Yin Z."/>
            <person name="Liu H."/>
            <person name="Gao X."/>
            <person name="Li Z."/>
            <person name="Song N."/>
            <person name="Ke X."/>
            <person name="Dai Q."/>
            <person name="Wu Y."/>
            <person name="Sun Y."/>
            <person name="Xu J.-R."/>
            <person name="Kang Z.K."/>
            <person name="Wang L."/>
            <person name="Huang L."/>
        </authorList>
    </citation>
    <scope>NUCLEOTIDE SEQUENCE [LARGE SCALE GENOMIC DNA]</scope>
    <source>
        <strain evidence="2">SXYL134</strain>
    </source>
</reference>
<dbReference type="Proteomes" id="UP000078576">
    <property type="component" value="Unassembled WGS sequence"/>
</dbReference>
<organism evidence="1 2">
    <name type="scientific">Cytospora mali</name>
    <name type="common">Apple Valsa canker fungus</name>
    <name type="synonym">Valsa mali</name>
    <dbReference type="NCBI Taxonomy" id="578113"/>
    <lineage>
        <taxon>Eukaryota</taxon>
        <taxon>Fungi</taxon>
        <taxon>Dikarya</taxon>
        <taxon>Ascomycota</taxon>
        <taxon>Pezizomycotina</taxon>
        <taxon>Sordariomycetes</taxon>
        <taxon>Sordariomycetidae</taxon>
        <taxon>Diaporthales</taxon>
        <taxon>Cytosporaceae</taxon>
        <taxon>Cytospora</taxon>
    </lineage>
</organism>
<keyword evidence="2" id="KW-1185">Reference proteome</keyword>
<gene>
    <name evidence="1" type="ORF">VP1G_11082</name>
</gene>
<accession>A0A194V444</accession>
<evidence type="ECO:0000313" key="1">
    <source>
        <dbReference type="EMBL" id="KUI58616.1"/>
    </source>
</evidence>
<protein>
    <submittedName>
        <fullName evidence="1">Uncharacterized protein</fullName>
    </submittedName>
</protein>
<evidence type="ECO:0000313" key="2">
    <source>
        <dbReference type="Proteomes" id="UP000078576"/>
    </source>
</evidence>